<protein>
    <submittedName>
        <fullName evidence="3">Uncharacterized protein</fullName>
    </submittedName>
</protein>
<gene>
    <name evidence="3" type="ORF">AOQ84DRAFT_371977</name>
</gene>
<organism evidence="3 4">
    <name type="scientific">Glonium stellatum</name>
    <dbReference type="NCBI Taxonomy" id="574774"/>
    <lineage>
        <taxon>Eukaryota</taxon>
        <taxon>Fungi</taxon>
        <taxon>Dikarya</taxon>
        <taxon>Ascomycota</taxon>
        <taxon>Pezizomycotina</taxon>
        <taxon>Dothideomycetes</taxon>
        <taxon>Pleosporomycetidae</taxon>
        <taxon>Gloniales</taxon>
        <taxon>Gloniaceae</taxon>
        <taxon>Glonium</taxon>
    </lineage>
</organism>
<feature type="transmembrane region" description="Helical" evidence="2">
    <location>
        <begin position="59"/>
        <end position="80"/>
    </location>
</feature>
<feature type="transmembrane region" description="Helical" evidence="2">
    <location>
        <begin position="92"/>
        <end position="111"/>
    </location>
</feature>
<evidence type="ECO:0000313" key="3">
    <source>
        <dbReference type="EMBL" id="OCL13650.1"/>
    </source>
</evidence>
<feature type="compositionally biased region" description="Polar residues" evidence="1">
    <location>
        <begin position="248"/>
        <end position="265"/>
    </location>
</feature>
<feature type="transmembrane region" description="Helical" evidence="2">
    <location>
        <begin position="23"/>
        <end position="47"/>
    </location>
</feature>
<feature type="compositionally biased region" description="Basic and acidic residues" evidence="1">
    <location>
        <begin position="300"/>
        <end position="310"/>
    </location>
</feature>
<sequence length="323" mass="36674">MHSQKHNYRNLDDRNTERELVPWYWRFIALAASWMILGGYLIIPALYDSDPKLRFSKGVLSIFVVALMTAGYSFTALLCFACRNKAFQAESVFLPSLASSALGFLTVLYNFASSKRFIWNTAAVVTIVLAASFSIIYGMLLWWTHRRLAQIRAQTNDRPNNTWSDPSFYQNFIANMYPATRAPVEVPPPTEDDLVKSQMATLLMKADPGPSPDASQSTFRIDLPEDNEERERMQNSVELLATPRTTHQYYSPRIRSTSITNTINSNHDRSAWERSGPDGRGRSDIRPSRSQNSGAHSRAVSREERRREIEGSGLPNYQSGQIH</sequence>
<proteinExistence type="predicted"/>
<dbReference type="OrthoDB" id="3254104at2759"/>
<evidence type="ECO:0000256" key="2">
    <source>
        <dbReference type="SAM" id="Phobius"/>
    </source>
</evidence>
<feature type="region of interest" description="Disordered" evidence="1">
    <location>
        <begin position="204"/>
        <end position="235"/>
    </location>
</feature>
<feature type="compositionally biased region" description="Basic and acidic residues" evidence="1">
    <location>
        <begin position="266"/>
        <end position="287"/>
    </location>
</feature>
<keyword evidence="2" id="KW-0472">Membrane</keyword>
<dbReference type="AlphaFoldDB" id="A0A8E2FB87"/>
<keyword evidence="2" id="KW-0812">Transmembrane</keyword>
<reference evidence="3 4" key="1">
    <citation type="journal article" date="2016" name="Nat. Commun.">
        <title>Ectomycorrhizal ecology is imprinted in the genome of the dominant symbiotic fungus Cenococcum geophilum.</title>
        <authorList>
            <consortium name="DOE Joint Genome Institute"/>
            <person name="Peter M."/>
            <person name="Kohler A."/>
            <person name="Ohm R.A."/>
            <person name="Kuo A."/>
            <person name="Krutzmann J."/>
            <person name="Morin E."/>
            <person name="Arend M."/>
            <person name="Barry K.W."/>
            <person name="Binder M."/>
            <person name="Choi C."/>
            <person name="Clum A."/>
            <person name="Copeland A."/>
            <person name="Grisel N."/>
            <person name="Haridas S."/>
            <person name="Kipfer T."/>
            <person name="LaButti K."/>
            <person name="Lindquist E."/>
            <person name="Lipzen A."/>
            <person name="Maire R."/>
            <person name="Meier B."/>
            <person name="Mihaltcheva S."/>
            <person name="Molinier V."/>
            <person name="Murat C."/>
            <person name="Poggeler S."/>
            <person name="Quandt C.A."/>
            <person name="Sperisen C."/>
            <person name="Tritt A."/>
            <person name="Tisserant E."/>
            <person name="Crous P.W."/>
            <person name="Henrissat B."/>
            <person name="Nehls U."/>
            <person name="Egli S."/>
            <person name="Spatafora J.W."/>
            <person name="Grigoriev I.V."/>
            <person name="Martin F.M."/>
        </authorList>
    </citation>
    <scope>NUCLEOTIDE SEQUENCE [LARGE SCALE GENOMIC DNA]</scope>
    <source>
        <strain evidence="3 4">CBS 207.34</strain>
    </source>
</reference>
<name>A0A8E2FB87_9PEZI</name>
<evidence type="ECO:0000313" key="4">
    <source>
        <dbReference type="Proteomes" id="UP000250140"/>
    </source>
</evidence>
<dbReference type="EMBL" id="KV748690">
    <property type="protein sequence ID" value="OCL13650.1"/>
    <property type="molecule type" value="Genomic_DNA"/>
</dbReference>
<dbReference type="Proteomes" id="UP000250140">
    <property type="component" value="Unassembled WGS sequence"/>
</dbReference>
<feature type="region of interest" description="Disordered" evidence="1">
    <location>
        <begin position="248"/>
        <end position="323"/>
    </location>
</feature>
<keyword evidence="4" id="KW-1185">Reference proteome</keyword>
<accession>A0A8E2FB87</accession>
<keyword evidence="2" id="KW-1133">Transmembrane helix</keyword>
<feature type="transmembrane region" description="Helical" evidence="2">
    <location>
        <begin position="117"/>
        <end position="143"/>
    </location>
</feature>
<evidence type="ECO:0000256" key="1">
    <source>
        <dbReference type="SAM" id="MobiDB-lite"/>
    </source>
</evidence>